<dbReference type="PANTHER" id="PTHR43617">
    <property type="entry name" value="L-AMINO ACID N-ACETYLTRANSFERASE"/>
    <property type="match status" value="1"/>
</dbReference>
<feature type="domain" description="N-acetyltransferase" evidence="1">
    <location>
        <begin position="5"/>
        <end position="153"/>
    </location>
</feature>
<organism evidence="2 3">
    <name type="scientific">Novosphingobium kunmingense</name>
    <dbReference type="NCBI Taxonomy" id="1211806"/>
    <lineage>
        <taxon>Bacteria</taxon>
        <taxon>Pseudomonadati</taxon>
        <taxon>Pseudomonadota</taxon>
        <taxon>Alphaproteobacteria</taxon>
        <taxon>Sphingomonadales</taxon>
        <taxon>Sphingomonadaceae</taxon>
        <taxon>Novosphingobium</taxon>
    </lineage>
</organism>
<reference evidence="2 3" key="1">
    <citation type="submission" date="2017-11" db="EMBL/GenBank/DDBJ databases">
        <title>Genomic Encyclopedia of Type Strains, Phase III (KMG-III): the genomes of soil and plant-associated and newly described type strains.</title>
        <authorList>
            <person name="Whitman W."/>
        </authorList>
    </citation>
    <scope>NUCLEOTIDE SEQUENCE [LARGE SCALE GENOMIC DNA]</scope>
    <source>
        <strain evidence="2 3">CGMCC 1.12274</strain>
    </source>
</reference>
<evidence type="ECO:0000259" key="1">
    <source>
        <dbReference type="PROSITE" id="PS51186"/>
    </source>
</evidence>
<keyword evidence="3" id="KW-1185">Reference proteome</keyword>
<dbReference type="Gene3D" id="3.40.630.30">
    <property type="match status" value="1"/>
</dbReference>
<keyword evidence="2" id="KW-0808">Transferase</keyword>
<gene>
    <name evidence="2" type="ORF">B0I00_2482</name>
</gene>
<dbReference type="EMBL" id="PHUF01000004">
    <property type="protein sequence ID" value="PKB14880.1"/>
    <property type="molecule type" value="Genomic_DNA"/>
</dbReference>
<dbReference type="AlphaFoldDB" id="A0A2N0H7L3"/>
<sequence length="168" mass="17610">MMAGLVIRPEGAADRAAIHALTQRAFAAQPRADGDEQDLVDRLRDRGELILSLVAELPGKGVIGHIGFSPVMIDGADRGWVQLAPVSVDPPLHRQGVGSALIEAGVARLRQSGARGIGVVGDPAYYERFGFTVVPGLGPDGPEAAYFRAKVLDDPAPCGLVRYASAFG</sequence>
<dbReference type="PANTHER" id="PTHR43617:SF2">
    <property type="entry name" value="UPF0039 PROTEIN SLL0451"/>
    <property type="match status" value="1"/>
</dbReference>
<dbReference type="InterPro" id="IPR000182">
    <property type="entry name" value="GNAT_dom"/>
</dbReference>
<evidence type="ECO:0000313" key="3">
    <source>
        <dbReference type="Proteomes" id="UP000232587"/>
    </source>
</evidence>
<dbReference type="InterPro" id="IPR050276">
    <property type="entry name" value="MshD_Acetyltransferase"/>
</dbReference>
<name>A0A2N0H7L3_9SPHN</name>
<dbReference type="CDD" id="cd04301">
    <property type="entry name" value="NAT_SF"/>
    <property type="match status" value="1"/>
</dbReference>
<evidence type="ECO:0000313" key="2">
    <source>
        <dbReference type="EMBL" id="PKB14880.1"/>
    </source>
</evidence>
<dbReference type="Proteomes" id="UP000232587">
    <property type="component" value="Unassembled WGS sequence"/>
</dbReference>
<dbReference type="Pfam" id="PF00583">
    <property type="entry name" value="Acetyltransf_1"/>
    <property type="match status" value="1"/>
</dbReference>
<dbReference type="InterPro" id="IPR016181">
    <property type="entry name" value="Acyl_CoA_acyltransferase"/>
</dbReference>
<dbReference type="SUPFAM" id="SSF55729">
    <property type="entry name" value="Acyl-CoA N-acyltransferases (Nat)"/>
    <property type="match status" value="1"/>
</dbReference>
<dbReference type="PROSITE" id="PS51186">
    <property type="entry name" value="GNAT"/>
    <property type="match status" value="1"/>
</dbReference>
<accession>A0A2N0H7L3</accession>
<proteinExistence type="predicted"/>
<comment type="caution">
    <text evidence="2">The sequence shown here is derived from an EMBL/GenBank/DDBJ whole genome shotgun (WGS) entry which is preliminary data.</text>
</comment>
<dbReference type="GO" id="GO:0016747">
    <property type="term" value="F:acyltransferase activity, transferring groups other than amino-acyl groups"/>
    <property type="evidence" value="ECO:0007669"/>
    <property type="project" value="InterPro"/>
</dbReference>
<protein>
    <submittedName>
        <fullName evidence="2">Putative acetyltransferase</fullName>
    </submittedName>
</protein>